<gene>
    <name evidence="6" type="ORF">COY67_01355</name>
</gene>
<keyword evidence="3 5" id="KW-1133">Transmembrane helix</keyword>
<dbReference type="PANTHER" id="PTHR37306:SF1">
    <property type="entry name" value="COLICIN V PRODUCTION PROTEIN"/>
    <property type="match status" value="1"/>
</dbReference>
<dbReference type="Proteomes" id="UP000228689">
    <property type="component" value="Unassembled WGS sequence"/>
</dbReference>
<feature type="transmembrane region" description="Helical" evidence="5">
    <location>
        <begin position="107"/>
        <end position="127"/>
    </location>
</feature>
<feature type="transmembrane region" description="Helical" evidence="5">
    <location>
        <begin position="6"/>
        <end position="27"/>
    </location>
</feature>
<comment type="caution">
    <text evidence="6">The sequence shown here is derived from an EMBL/GenBank/DDBJ whole genome shotgun (WGS) entry which is preliminary data.</text>
</comment>
<organism evidence="6 7">
    <name type="scientific">Candidatus Komeilibacteria bacterium CG_4_10_14_0_8_um_filter_37_78</name>
    <dbReference type="NCBI Taxonomy" id="1974471"/>
    <lineage>
        <taxon>Bacteria</taxon>
        <taxon>Candidatus Komeiliibacteriota</taxon>
    </lineage>
</organism>
<sequence>MIAIDIILIIILAGFVILGFKSGLIFVVGRIIGLFVGAFVAGHYYLQFAYYFTDISFSSTTIQNFISFIVLFGITSQLVGLVFYLVNKAFDAVAIIPGMKAINRLAGGIFGFFEGVLIISMVLYLIYLFPFSSIMDNFIAGSKFAYIFLNISQIMSFLIPDSVEALREFVF</sequence>
<accession>A0A2M7RF49</accession>
<reference evidence="7" key="1">
    <citation type="submission" date="2017-09" db="EMBL/GenBank/DDBJ databases">
        <title>Depth-based differentiation of microbial function through sediment-hosted aquifers and enrichment of novel symbionts in the deep terrestrial subsurface.</title>
        <authorList>
            <person name="Probst A.J."/>
            <person name="Ladd B."/>
            <person name="Jarett J.K."/>
            <person name="Geller-Mcgrath D.E."/>
            <person name="Sieber C.M.K."/>
            <person name="Emerson J.B."/>
            <person name="Anantharaman K."/>
            <person name="Thomas B.C."/>
            <person name="Malmstrom R."/>
            <person name="Stieglmeier M."/>
            <person name="Klingl A."/>
            <person name="Woyke T."/>
            <person name="Ryan C.M."/>
            <person name="Banfield J.F."/>
        </authorList>
    </citation>
    <scope>NUCLEOTIDE SEQUENCE [LARGE SCALE GENOMIC DNA]</scope>
</reference>
<feature type="transmembrane region" description="Helical" evidence="5">
    <location>
        <begin position="139"/>
        <end position="159"/>
    </location>
</feature>
<evidence type="ECO:0000256" key="4">
    <source>
        <dbReference type="ARBA" id="ARBA00023136"/>
    </source>
</evidence>
<feature type="transmembrane region" description="Helical" evidence="5">
    <location>
        <begin position="65"/>
        <end position="86"/>
    </location>
</feature>
<dbReference type="Pfam" id="PF02674">
    <property type="entry name" value="Colicin_V"/>
    <property type="match status" value="1"/>
</dbReference>
<comment type="subcellular location">
    <subcellularLocation>
        <location evidence="1">Membrane</location>
        <topology evidence="1">Multi-pass membrane protein</topology>
    </subcellularLocation>
</comment>
<keyword evidence="4 5" id="KW-0472">Membrane</keyword>
<evidence type="ECO:0000313" key="7">
    <source>
        <dbReference type="Proteomes" id="UP000228689"/>
    </source>
</evidence>
<evidence type="ECO:0000256" key="1">
    <source>
        <dbReference type="ARBA" id="ARBA00004141"/>
    </source>
</evidence>
<dbReference type="InterPro" id="IPR003825">
    <property type="entry name" value="Colicin-V_CvpA"/>
</dbReference>
<keyword evidence="2 5" id="KW-0812">Transmembrane</keyword>
<evidence type="ECO:0000313" key="6">
    <source>
        <dbReference type="EMBL" id="PIY95171.1"/>
    </source>
</evidence>
<feature type="transmembrane region" description="Helical" evidence="5">
    <location>
        <begin position="34"/>
        <end position="53"/>
    </location>
</feature>
<dbReference type="GO" id="GO:0009403">
    <property type="term" value="P:toxin biosynthetic process"/>
    <property type="evidence" value="ECO:0007669"/>
    <property type="project" value="InterPro"/>
</dbReference>
<dbReference type="GO" id="GO:0016020">
    <property type="term" value="C:membrane"/>
    <property type="evidence" value="ECO:0007669"/>
    <property type="project" value="UniProtKB-SubCell"/>
</dbReference>
<name>A0A2M7RF49_9BACT</name>
<dbReference type="PANTHER" id="PTHR37306">
    <property type="entry name" value="COLICIN V PRODUCTION PROTEIN"/>
    <property type="match status" value="1"/>
</dbReference>
<dbReference type="AlphaFoldDB" id="A0A2M7RF49"/>
<evidence type="ECO:0000256" key="5">
    <source>
        <dbReference type="SAM" id="Phobius"/>
    </source>
</evidence>
<evidence type="ECO:0008006" key="8">
    <source>
        <dbReference type="Google" id="ProtNLM"/>
    </source>
</evidence>
<protein>
    <recommendedName>
        <fullName evidence="8">Colicin V production protein</fullName>
    </recommendedName>
</protein>
<dbReference type="EMBL" id="PFMC01000035">
    <property type="protein sequence ID" value="PIY95171.1"/>
    <property type="molecule type" value="Genomic_DNA"/>
</dbReference>
<evidence type="ECO:0000256" key="2">
    <source>
        <dbReference type="ARBA" id="ARBA00022692"/>
    </source>
</evidence>
<proteinExistence type="predicted"/>
<evidence type="ECO:0000256" key="3">
    <source>
        <dbReference type="ARBA" id="ARBA00022989"/>
    </source>
</evidence>